<dbReference type="PANTHER" id="PTHR33164:SF104">
    <property type="entry name" value="TRANSCRIPTIONAL REGULATORY PROTEIN"/>
    <property type="match status" value="1"/>
</dbReference>
<dbReference type="PROSITE" id="PS50995">
    <property type="entry name" value="HTH_MARR_2"/>
    <property type="match status" value="1"/>
</dbReference>
<accession>A0A849BGY7</accession>
<feature type="domain" description="HTH marR-type" evidence="1">
    <location>
        <begin position="16"/>
        <end position="149"/>
    </location>
</feature>
<dbReference type="SMART" id="SM00347">
    <property type="entry name" value="HTH_MARR"/>
    <property type="match status" value="1"/>
</dbReference>
<dbReference type="RefSeq" id="WP_171201693.1">
    <property type="nucleotide sequence ID" value="NZ_BAAANP010000003.1"/>
</dbReference>
<dbReference type="InterPro" id="IPR000835">
    <property type="entry name" value="HTH_MarR-typ"/>
</dbReference>
<proteinExistence type="predicted"/>
<gene>
    <name evidence="2" type="ORF">HLB09_01770</name>
</gene>
<reference evidence="2 3" key="1">
    <citation type="submission" date="2020-05" db="EMBL/GenBank/DDBJ databases">
        <title>MicrobeNet Type strains.</title>
        <authorList>
            <person name="Nicholson A.C."/>
        </authorList>
    </citation>
    <scope>NUCLEOTIDE SEQUENCE [LARGE SCALE GENOMIC DNA]</scope>
    <source>
        <strain evidence="2 3">JCM 14547</strain>
    </source>
</reference>
<dbReference type="Proteomes" id="UP000555552">
    <property type="component" value="Unassembled WGS sequence"/>
</dbReference>
<dbReference type="Pfam" id="PF12802">
    <property type="entry name" value="MarR_2"/>
    <property type="match status" value="1"/>
</dbReference>
<dbReference type="Gene3D" id="1.10.10.10">
    <property type="entry name" value="Winged helix-like DNA-binding domain superfamily/Winged helix DNA-binding domain"/>
    <property type="match status" value="1"/>
</dbReference>
<dbReference type="EMBL" id="JABEMA010000009">
    <property type="protein sequence ID" value="NNH21831.1"/>
    <property type="molecule type" value="Genomic_DNA"/>
</dbReference>
<dbReference type="GO" id="GO:0006950">
    <property type="term" value="P:response to stress"/>
    <property type="evidence" value="ECO:0007669"/>
    <property type="project" value="TreeGrafter"/>
</dbReference>
<comment type="caution">
    <text evidence="2">The sequence shown here is derived from an EMBL/GenBank/DDBJ whole genome shotgun (WGS) entry which is preliminary data.</text>
</comment>
<sequence length="164" mass="17239">MTEGEGSGRAGAPRGPDPLQVALREVLTLTSLARTVVARRLGLSVHDVEAMEHVMLSPEPLGPAGVSRRIGVTSAAATQSVQRLEAAGHMVRRPHPGDRRRQVLEVTETGAAHVMGALAPLLALTAGAADGMDERERAAVALYLARIADGYRTFVEDPPGPAVR</sequence>
<evidence type="ECO:0000259" key="1">
    <source>
        <dbReference type="PROSITE" id="PS50995"/>
    </source>
</evidence>
<dbReference type="PANTHER" id="PTHR33164">
    <property type="entry name" value="TRANSCRIPTIONAL REGULATOR, MARR FAMILY"/>
    <property type="match status" value="1"/>
</dbReference>
<name>A0A849BGY7_9ACTN</name>
<organism evidence="2 3">
    <name type="scientific">Pseudokineococcus marinus</name>
    <dbReference type="NCBI Taxonomy" id="351215"/>
    <lineage>
        <taxon>Bacteria</taxon>
        <taxon>Bacillati</taxon>
        <taxon>Actinomycetota</taxon>
        <taxon>Actinomycetes</taxon>
        <taxon>Kineosporiales</taxon>
        <taxon>Kineosporiaceae</taxon>
        <taxon>Pseudokineococcus</taxon>
    </lineage>
</organism>
<evidence type="ECO:0000313" key="3">
    <source>
        <dbReference type="Proteomes" id="UP000555552"/>
    </source>
</evidence>
<keyword evidence="3" id="KW-1185">Reference proteome</keyword>
<dbReference type="GO" id="GO:0003700">
    <property type="term" value="F:DNA-binding transcription factor activity"/>
    <property type="evidence" value="ECO:0007669"/>
    <property type="project" value="InterPro"/>
</dbReference>
<dbReference type="AlphaFoldDB" id="A0A849BGY7"/>
<dbReference type="InterPro" id="IPR036388">
    <property type="entry name" value="WH-like_DNA-bd_sf"/>
</dbReference>
<dbReference type="InterPro" id="IPR039422">
    <property type="entry name" value="MarR/SlyA-like"/>
</dbReference>
<dbReference type="InterPro" id="IPR036390">
    <property type="entry name" value="WH_DNA-bd_sf"/>
</dbReference>
<protein>
    <submittedName>
        <fullName evidence="2">Winged helix-turn-helix transcriptional regulator</fullName>
    </submittedName>
</protein>
<dbReference type="SUPFAM" id="SSF46785">
    <property type="entry name" value="Winged helix' DNA-binding domain"/>
    <property type="match status" value="1"/>
</dbReference>
<evidence type="ECO:0000313" key="2">
    <source>
        <dbReference type="EMBL" id="NNH21831.1"/>
    </source>
</evidence>